<name>A0A9P8AJH3_9ASCO</name>
<comment type="similarity">
    <text evidence="4">Belongs to the TRAFAC class TrmE-Era-EngA-EngB-Septin-like GTPase superfamily. Septin GTPase family.</text>
</comment>
<dbReference type="AlphaFoldDB" id="A0A9P8AJH3"/>
<keyword evidence="5" id="KW-0175">Coiled coil</keyword>
<evidence type="ECO:0000256" key="1">
    <source>
        <dbReference type="ARBA" id="ARBA00004266"/>
    </source>
</evidence>
<feature type="domain" description="Septin-type G" evidence="7">
    <location>
        <begin position="105"/>
        <end position="366"/>
    </location>
</feature>
<protein>
    <recommendedName>
        <fullName evidence="7">Septin-type G domain-containing protein</fullName>
    </recommendedName>
</protein>
<dbReference type="SUPFAM" id="SSF52540">
    <property type="entry name" value="P-loop containing nucleoside triphosphate hydrolases"/>
    <property type="match status" value="1"/>
</dbReference>
<dbReference type="Proteomes" id="UP000790833">
    <property type="component" value="Unassembled WGS sequence"/>
</dbReference>
<dbReference type="GeneID" id="66116586"/>
<organism evidence="8 9">
    <name type="scientific">Scheffersomyces spartinae</name>
    <dbReference type="NCBI Taxonomy" id="45513"/>
    <lineage>
        <taxon>Eukaryota</taxon>
        <taxon>Fungi</taxon>
        <taxon>Dikarya</taxon>
        <taxon>Ascomycota</taxon>
        <taxon>Saccharomycotina</taxon>
        <taxon>Pichiomycetes</taxon>
        <taxon>Debaryomycetaceae</taxon>
        <taxon>Scheffersomyces</taxon>
    </lineage>
</organism>
<feature type="compositionally biased region" description="Low complexity" evidence="6">
    <location>
        <begin position="491"/>
        <end position="505"/>
    </location>
</feature>
<dbReference type="RefSeq" id="XP_043050995.1">
    <property type="nucleotide sequence ID" value="XM_043193943.1"/>
</dbReference>
<dbReference type="Gene3D" id="3.40.50.300">
    <property type="entry name" value="P-loop containing nucleotide triphosphate hydrolases"/>
    <property type="match status" value="1"/>
</dbReference>
<accession>A0A9P8AJH3</accession>
<gene>
    <name evidence="8" type="ORF">KQ657_003212</name>
</gene>
<evidence type="ECO:0000259" key="7">
    <source>
        <dbReference type="PROSITE" id="PS51719"/>
    </source>
</evidence>
<feature type="region of interest" description="Disordered" evidence="6">
    <location>
        <begin position="489"/>
        <end position="516"/>
    </location>
</feature>
<keyword evidence="9" id="KW-1185">Reference proteome</keyword>
<dbReference type="Pfam" id="PF00735">
    <property type="entry name" value="Septin"/>
    <property type="match status" value="1"/>
</dbReference>
<dbReference type="CDD" id="cd01850">
    <property type="entry name" value="CDC_Septin"/>
    <property type="match status" value="1"/>
</dbReference>
<proteinExistence type="inferred from homology"/>
<dbReference type="PROSITE" id="PS51719">
    <property type="entry name" value="G_SEPTIN"/>
    <property type="match status" value="1"/>
</dbReference>
<dbReference type="PANTHER" id="PTHR18884">
    <property type="entry name" value="SEPTIN"/>
    <property type="match status" value="1"/>
</dbReference>
<dbReference type="GO" id="GO:0005938">
    <property type="term" value="C:cell cortex"/>
    <property type="evidence" value="ECO:0007669"/>
    <property type="project" value="UniProtKB-ARBA"/>
</dbReference>
<evidence type="ECO:0000256" key="5">
    <source>
        <dbReference type="SAM" id="Coils"/>
    </source>
</evidence>
<evidence type="ECO:0000256" key="6">
    <source>
        <dbReference type="SAM" id="MobiDB-lite"/>
    </source>
</evidence>
<feature type="coiled-coil region" evidence="5">
    <location>
        <begin position="450"/>
        <end position="477"/>
    </location>
</feature>
<reference evidence="8" key="1">
    <citation type="submission" date="2021-03" db="EMBL/GenBank/DDBJ databases">
        <authorList>
            <person name="Palmer J.M."/>
        </authorList>
    </citation>
    <scope>NUCLEOTIDE SEQUENCE</scope>
    <source>
        <strain evidence="8">ARV_011</strain>
    </source>
</reference>
<evidence type="ECO:0000256" key="2">
    <source>
        <dbReference type="ARBA" id="ARBA00022741"/>
    </source>
</evidence>
<dbReference type="InterPro" id="IPR030379">
    <property type="entry name" value="G_SEPTIN_dom"/>
</dbReference>
<dbReference type="GO" id="GO:0005525">
    <property type="term" value="F:GTP binding"/>
    <property type="evidence" value="ECO:0007669"/>
    <property type="project" value="UniProtKB-KW"/>
</dbReference>
<dbReference type="InterPro" id="IPR016491">
    <property type="entry name" value="Septin"/>
</dbReference>
<evidence type="ECO:0000256" key="4">
    <source>
        <dbReference type="RuleBase" id="RU004560"/>
    </source>
</evidence>
<dbReference type="InterPro" id="IPR027417">
    <property type="entry name" value="P-loop_NTPase"/>
</dbReference>
<evidence type="ECO:0000313" key="8">
    <source>
        <dbReference type="EMBL" id="KAG7195450.1"/>
    </source>
</evidence>
<dbReference type="GO" id="GO:0032156">
    <property type="term" value="C:septin cytoskeleton"/>
    <property type="evidence" value="ECO:0007669"/>
    <property type="project" value="UniProtKB-ARBA"/>
</dbReference>
<evidence type="ECO:0000313" key="9">
    <source>
        <dbReference type="Proteomes" id="UP000790833"/>
    </source>
</evidence>
<keyword evidence="3 4" id="KW-0342">GTP-binding</keyword>
<comment type="subcellular location">
    <subcellularLocation>
        <location evidence="1">Bud neck</location>
    </subcellularLocation>
</comment>
<feature type="compositionally biased region" description="Acidic residues" evidence="6">
    <location>
        <begin position="506"/>
        <end position="516"/>
    </location>
</feature>
<dbReference type="EMBL" id="JAHMUF010000003">
    <property type="protein sequence ID" value="KAG7195450.1"/>
    <property type="molecule type" value="Genomic_DNA"/>
</dbReference>
<keyword evidence="2 4" id="KW-0547">Nucleotide-binding</keyword>
<comment type="caution">
    <text evidence="8">The sequence shown here is derived from an EMBL/GenBank/DDBJ whole genome shotgun (WGS) entry which is preliminary data.</text>
</comment>
<sequence length="516" mass="59105">MSKDIFSSTFTDVIDHEGQWELNVNIGKECIQGGNSLNSQSYDISSTSTLGTIEQEPPEDIPLHVDGLNMNGFQIVDMAANTYSSNYKVGLQYLPTQREEMARVKGGKFNIMVAGRQGSGKTTFLNSLFKTNLQLHTSPKQTFNICLKKYNFVEESVNLEVTCIDTPGFGDSLDNRYCWMHLVNFIDNQFESYLHQMEQPHRMKANDIRVHCCIYFLSNATLNSPLSPLDIESMKELSKRVNLLPVISKADLYTEDELNLLKQKVRESIIKEEISVCEFVEDHLVKKCILSMTPHAIIGANHEKKLPDGDSILLRKYPWGQIEIENKSHCDFAALRDVLISQNMLELIQSTEANYYLFRASYLTKRFERAVSLLTKFLKKHSDNGLVQFVVYNQSKPTAIGETVEETDLFKAQQLELQRKFNSDIQLQESRFKDWKRQLTERQSVLNSDLENCHFQLMKLQQQVKRMEEENELAYNTPVSKGAGLILAGFSERPPSSRSPQLSVSSEDDYYDNEMS</sequence>
<dbReference type="GO" id="GO:0005935">
    <property type="term" value="C:cellular bud neck"/>
    <property type="evidence" value="ECO:0007669"/>
    <property type="project" value="UniProtKB-SubCell"/>
</dbReference>
<dbReference type="OrthoDB" id="416553at2759"/>
<evidence type="ECO:0000256" key="3">
    <source>
        <dbReference type="ARBA" id="ARBA00023134"/>
    </source>
</evidence>